<protein>
    <submittedName>
        <fullName evidence="3">Uncharacterized protein</fullName>
    </submittedName>
</protein>
<name>A0AAD8UUI7_BABGI</name>
<keyword evidence="2" id="KW-1133">Transmembrane helix</keyword>
<evidence type="ECO:0000256" key="2">
    <source>
        <dbReference type="SAM" id="Phobius"/>
    </source>
</evidence>
<keyword evidence="2" id="KW-0812">Transmembrane</keyword>
<sequence>MMTFNESKAEDRIYPKPPARDDGGVDYITSFVSAGILMCMVMKLPLYFFICVTIFISRCLTTDGEINWMKMSIPFMGLIPAVFKLVVEILQCLWTGTPL</sequence>
<feature type="transmembrane region" description="Helical" evidence="2">
    <location>
        <begin position="77"/>
        <end position="96"/>
    </location>
</feature>
<evidence type="ECO:0000256" key="1">
    <source>
        <dbReference type="SAM" id="MobiDB-lite"/>
    </source>
</evidence>
<evidence type="ECO:0000313" key="3">
    <source>
        <dbReference type="EMBL" id="KAK1444058.1"/>
    </source>
</evidence>
<feature type="compositionally biased region" description="Basic and acidic residues" evidence="1">
    <location>
        <begin position="7"/>
        <end position="21"/>
    </location>
</feature>
<organism evidence="3 4">
    <name type="scientific">Babesia gibsoni</name>
    <dbReference type="NCBI Taxonomy" id="33632"/>
    <lineage>
        <taxon>Eukaryota</taxon>
        <taxon>Sar</taxon>
        <taxon>Alveolata</taxon>
        <taxon>Apicomplexa</taxon>
        <taxon>Aconoidasida</taxon>
        <taxon>Piroplasmida</taxon>
        <taxon>Babesiidae</taxon>
        <taxon>Babesia</taxon>
    </lineage>
</organism>
<keyword evidence="2" id="KW-0472">Membrane</keyword>
<gene>
    <name evidence="3" type="ORF">BgAZ_209340</name>
</gene>
<feature type="transmembrane region" description="Helical" evidence="2">
    <location>
        <begin position="27"/>
        <end position="56"/>
    </location>
</feature>
<accession>A0AAD8UUI7</accession>
<evidence type="ECO:0000313" key="4">
    <source>
        <dbReference type="Proteomes" id="UP001230268"/>
    </source>
</evidence>
<feature type="region of interest" description="Disordered" evidence="1">
    <location>
        <begin position="1"/>
        <end position="21"/>
    </location>
</feature>
<reference evidence="3" key="1">
    <citation type="submission" date="2023-08" db="EMBL/GenBank/DDBJ databases">
        <title>Draft sequence of the Babesia gibsoni genome.</title>
        <authorList>
            <person name="Yamagishi J.Y."/>
            <person name="Xuan X.X."/>
        </authorList>
    </citation>
    <scope>NUCLEOTIDE SEQUENCE</scope>
    <source>
        <strain evidence="3">Azabu</strain>
    </source>
</reference>
<proteinExistence type="predicted"/>
<keyword evidence="4" id="KW-1185">Reference proteome</keyword>
<dbReference type="EMBL" id="JAVEPI010000002">
    <property type="protein sequence ID" value="KAK1444058.1"/>
    <property type="molecule type" value="Genomic_DNA"/>
</dbReference>
<dbReference type="AlphaFoldDB" id="A0AAD8UUI7"/>
<comment type="caution">
    <text evidence="3">The sequence shown here is derived from an EMBL/GenBank/DDBJ whole genome shotgun (WGS) entry which is preliminary data.</text>
</comment>
<dbReference type="Proteomes" id="UP001230268">
    <property type="component" value="Unassembled WGS sequence"/>
</dbReference>